<name>A0A5S5C848_9BACL</name>
<comment type="caution">
    <text evidence="2">The sequence shown here is derived from an EMBL/GenBank/DDBJ whole genome shotgun (WGS) entry which is preliminary data.</text>
</comment>
<dbReference type="AlphaFoldDB" id="A0A5S5C848"/>
<dbReference type="Proteomes" id="UP000323257">
    <property type="component" value="Unassembled WGS sequence"/>
</dbReference>
<reference evidence="2 3" key="1">
    <citation type="submission" date="2019-07" db="EMBL/GenBank/DDBJ databases">
        <title>Genomic Encyclopedia of Type Strains, Phase III (KMG-III): the genomes of soil and plant-associated and newly described type strains.</title>
        <authorList>
            <person name="Whitman W."/>
        </authorList>
    </citation>
    <scope>NUCLEOTIDE SEQUENCE [LARGE SCALE GENOMIC DNA]</scope>
    <source>
        <strain evidence="2 3">BL24</strain>
    </source>
</reference>
<protein>
    <submittedName>
        <fullName evidence="2">Uncharacterized protein DUF4091</fullName>
    </submittedName>
</protein>
<accession>A0A5S5C848</accession>
<evidence type="ECO:0000313" key="3">
    <source>
        <dbReference type="Proteomes" id="UP000323257"/>
    </source>
</evidence>
<dbReference type="OrthoDB" id="197680at2"/>
<dbReference type="EMBL" id="VNHS01000005">
    <property type="protein sequence ID" value="TYP74778.1"/>
    <property type="molecule type" value="Genomic_DNA"/>
</dbReference>
<evidence type="ECO:0000259" key="1">
    <source>
        <dbReference type="Pfam" id="PF13320"/>
    </source>
</evidence>
<dbReference type="Pfam" id="PF13320">
    <property type="entry name" value="GH123_cat"/>
    <property type="match status" value="1"/>
</dbReference>
<organism evidence="2 3">
    <name type="scientific">Paenibacillus methanolicus</name>
    <dbReference type="NCBI Taxonomy" id="582686"/>
    <lineage>
        <taxon>Bacteria</taxon>
        <taxon>Bacillati</taxon>
        <taxon>Bacillota</taxon>
        <taxon>Bacilli</taxon>
        <taxon>Bacillales</taxon>
        <taxon>Paenibacillaceae</taxon>
        <taxon>Paenibacillus</taxon>
    </lineage>
</organism>
<sequence length="564" mass="63677">MREASRGCEGRTIGVNEKLETRVLSSLSKVFSDEELTEMSFQQASALQGETYAFQVAYRSKNMIKPLIVRAESTLGGTVAIRTVGLAPSELPCFDDADADSLRTTPGLYPDPLYPPDVQPPRALPGQWRAVWVTVDIPTSAAGGTYPVRVLFEEESGDALGEETFRLTVVPQQLPKQRLIHTEWFHADCIATYYGCPAFSEEHWRRLEQFIGTAAAHGINMLLTPLFTPPLDTEIGGERPTVQLVDVTLADGRYSFGFDRLKRWVELALEKGIEYFEFSHLFTQWGAKHAPKIVAIADGEERRIFGWETDAAGEAYRGFLNAFLPELVAFIKANGLEARSYFHVSDEPSREHLEQYRTVSAMLREHLSEFPMIDALSDYAFHELGLVEIPVPANDHIESFLEHGVDPLWTYYCVSQRQGVSNRFFHMPSSRNRIIGLQLYKYGLQGFLHWGYNFWNSQYSRKAVDPFRVTDADMSFPSGDSFLVYPGEDGPIESIRLEVFAEALQDLRAMELLESRIGKEAVVALIEDGLERPITFSDYPRSASWLLEVRERVNGKLADLDCSN</sequence>
<evidence type="ECO:0000313" key="2">
    <source>
        <dbReference type="EMBL" id="TYP74778.1"/>
    </source>
</evidence>
<dbReference type="InterPro" id="IPR025150">
    <property type="entry name" value="GH123_cat"/>
</dbReference>
<gene>
    <name evidence="2" type="ORF">BCM02_105323</name>
</gene>
<dbReference type="RefSeq" id="WP_148930008.1">
    <property type="nucleotide sequence ID" value="NZ_VNHS01000005.1"/>
</dbReference>
<keyword evidence="3" id="KW-1185">Reference proteome</keyword>
<proteinExistence type="predicted"/>
<feature type="domain" description="Glycoside hydrolase 123 catalytic" evidence="1">
    <location>
        <begin position="184"/>
        <end position="512"/>
    </location>
</feature>